<proteinExistence type="inferred from homology"/>
<protein>
    <recommendedName>
        <fullName evidence="5">Fucose-specific lectin</fullName>
    </recommendedName>
</protein>
<dbReference type="EMBL" id="JACAZI010000009">
    <property type="protein sequence ID" value="KAF7351997.1"/>
    <property type="molecule type" value="Genomic_DNA"/>
</dbReference>
<comment type="caution">
    <text evidence="3">The sequence shown here is derived from an EMBL/GenBank/DDBJ whole genome shotgun (WGS) entry which is preliminary data.</text>
</comment>
<gene>
    <name evidence="3" type="ORF">MVEN_01161900</name>
</gene>
<evidence type="ECO:0000313" key="4">
    <source>
        <dbReference type="Proteomes" id="UP000620124"/>
    </source>
</evidence>
<evidence type="ECO:0008006" key="5">
    <source>
        <dbReference type="Google" id="ProtNLM"/>
    </source>
</evidence>
<feature type="chain" id="PRO_5034463200" description="Fucose-specific lectin" evidence="2">
    <location>
        <begin position="19"/>
        <end position="196"/>
    </location>
</feature>
<feature type="signal peptide" evidence="2">
    <location>
        <begin position="1"/>
        <end position="18"/>
    </location>
</feature>
<dbReference type="SUPFAM" id="SSF89372">
    <property type="entry name" value="Fucose-specific lectin"/>
    <property type="match status" value="1"/>
</dbReference>
<name>A0A8H6Y554_9AGAR</name>
<dbReference type="Pfam" id="PF07938">
    <property type="entry name" value="Fungal_lectin"/>
    <property type="match status" value="1"/>
</dbReference>
<dbReference type="OrthoDB" id="407298at2759"/>
<sequence>MFFIQLFTVLYVLTAVRASALLGSSTAVVPSPNLVPVAPLGNVAAVQITTGDTRVYFQDSTGGIVQGRVTEPFLSGGTYTGSAPLIPASEVLPYTPIAAITANTATYTGIRIYFLSRENVLSEYIWTPTAGYSGGPNCTACLTTQGIVVQNGSEVLYAMANTAFNQFRVGFVSAGQPTTISEAENLGGGWGVAAYA</sequence>
<organism evidence="3 4">
    <name type="scientific">Mycena venus</name>
    <dbReference type="NCBI Taxonomy" id="2733690"/>
    <lineage>
        <taxon>Eukaryota</taxon>
        <taxon>Fungi</taxon>
        <taxon>Dikarya</taxon>
        <taxon>Basidiomycota</taxon>
        <taxon>Agaricomycotina</taxon>
        <taxon>Agaricomycetes</taxon>
        <taxon>Agaricomycetidae</taxon>
        <taxon>Agaricales</taxon>
        <taxon>Marasmiineae</taxon>
        <taxon>Mycenaceae</taxon>
        <taxon>Mycena</taxon>
    </lineage>
</organism>
<comment type="similarity">
    <text evidence="1">Belongs to the fungal fucose-specific lectin family.</text>
</comment>
<dbReference type="Gene3D" id="2.120.10.70">
    <property type="entry name" value="Fucose-specific lectin"/>
    <property type="match status" value="1"/>
</dbReference>
<evidence type="ECO:0000256" key="2">
    <source>
        <dbReference type="SAM" id="SignalP"/>
    </source>
</evidence>
<accession>A0A8H6Y554</accession>
<dbReference type="InterPro" id="IPR012475">
    <property type="entry name" value="Fungal_lectin"/>
</dbReference>
<evidence type="ECO:0000313" key="3">
    <source>
        <dbReference type="EMBL" id="KAF7351997.1"/>
    </source>
</evidence>
<keyword evidence="2" id="KW-0732">Signal</keyword>
<reference evidence="3" key="1">
    <citation type="submission" date="2020-05" db="EMBL/GenBank/DDBJ databases">
        <title>Mycena genomes resolve the evolution of fungal bioluminescence.</title>
        <authorList>
            <person name="Tsai I.J."/>
        </authorList>
    </citation>
    <scope>NUCLEOTIDE SEQUENCE</scope>
    <source>
        <strain evidence="3">CCC161011</strain>
    </source>
</reference>
<evidence type="ECO:0000256" key="1">
    <source>
        <dbReference type="ARBA" id="ARBA00009042"/>
    </source>
</evidence>
<dbReference type="Proteomes" id="UP000620124">
    <property type="component" value="Unassembled WGS sequence"/>
</dbReference>
<dbReference type="AlphaFoldDB" id="A0A8H6Y554"/>
<keyword evidence="4" id="KW-1185">Reference proteome</keyword>